<keyword evidence="3" id="KW-1185">Reference proteome</keyword>
<dbReference type="HOGENOM" id="CLU_1307842_0_0_2"/>
<accession>F6D6K7</accession>
<dbReference type="Gene3D" id="3.40.1000.10">
    <property type="entry name" value="Mog1/PsbP, alpha/beta/alpha sandwich"/>
    <property type="match status" value="1"/>
</dbReference>
<dbReference type="eggNOG" id="arCOG06468">
    <property type="taxonomic scope" value="Archaea"/>
</dbReference>
<dbReference type="Pfam" id="PF18933">
    <property type="entry name" value="PsbP_2"/>
    <property type="match status" value="1"/>
</dbReference>
<dbReference type="InterPro" id="IPR016123">
    <property type="entry name" value="Mog1/PsbP_a/b/a-sand"/>
</dbReference>
<evidence type="ECO:0000256" key="1">
    <source>
        <dbReference type="SAM" id="Phobius"/>
    </source>
</evidence>
<feature type="transmembrane region" description="Helical" evidence="1">
    <location>
        <begin position="12"/>
        <end position="32"/>
    </location>
</feature>
<dbReference type="KEGG" id="mew:MSWAN_0685"/>
<dbReference type="SUPFAM" id="SSF55724">
    <property type="entry name" value="Mog1p/PsbP-like"/>
    <property type="match status" value="1"/>
</dbReference>
<dbReference type="STRING" id="868131.MSWAN_0685"/>
<keyword evidence="1" id="KW-0812">Transmembrane</keyword>
<dbReference type="EMBL" id="CP002772">
    <property type="protein sequence ID" value="AEG17720.1"/>
    <property type="molecule type" value="Genomic_DNA"/>
</dbReference>
<name>F6D6K7_METPW</name>
<evidence type="ECO:0000313" key="3">
    <source>
        <dbReference type="Proteomes" id="UP000009231"/>
    </source>
</evidence>
<dbReference type="Proteomes" id="UP000009231">
    <property type="component" value="Chromosome"/>
</dbReference>
<gene>
    <name evidence="2" type="ordered locus">MSWAN_0685</name>
</gene>
<protein>
    <submittedName>
        <fullName evidence="2">Photosystem II oxygen evolving complex protein PsbP</fullName>
    </submittedName>
</protein>
<evidence type="ECO:0000313" key="2">
    <source>
        <dbReference type="EMBL" id="AEG17720.1"/>
    </source>
</evidence>
<sequence length="210" mass="23624">MVGDLSLKTSCRYTGIVIGVLVLVILISGCMYGDETNLGNNTSHIKTYSAYNINFNYSSNWYAYNATTGSNNVVPGDLPLGGDVFTSNTNRSNNNDMIFVVSKDDFTVFDVQIIPTGDLSEQEGIKLIKNSMIPDDWNKLSNGTLTIDGKTAYEDIYTAHDQSYNEQMRYEVIYLIKNGKTYYINMQAPDKEFDKEKSNFNIIINSFKVQ</sequence>
<keyword evidence="1" id="KW-0472">Membrane</keyword>
<reference evidence="2 3" key="1">
    <citation type="journal article" date="2014" name="Int. J. Syst. Evol. Microbiol.">
        <title>Methanobacterium paludis sp. nov. and a novel strain of Methanobacterium lacus isolated from northern peatlands.</title>
        <authorList>
            <person name="Cadillo-Quiroz H."/>
            <person name="Brauer S.L."/>
            <person name="Goodson N."/>
            <person name="Yavitt J.B."/>
            <person name="Zinder S.H."/>
        </authorList>
    </citation>
    <scope>NUCLEOTIDE SEQUENCE [LARGE SCALE GENOMIC DNA]</scope>
    <source>
        <strain evidence="3">DSM 25820 / JCM 18151 / SWAN1</strain>
    </source>
</reference>
<organism evidence="2 3">
    <name type="scientific">Methanobacterium paludis (strain DSM 25820 / JCM 18151 / SWAN1)</name>
    <dbReference type="NCBI Taxonomy" id="868131"/>
    <lineage>
        <taxon>Archaea</taxon>
        <taxon>Methanobacteriati</taxon>
        <taxon>Methanobacteriota</taxon>
        <taxon>Methanomada group</taxon>
        <taxon>Methanobacteria</taxon>
        <taxon>Methanobacteriales</taxon>
        <taxon>Methanobacteriaceae</taxon>
        <taxon>Methanobacterium</taxon>
    </lineage>
</organism>
<proteinExistence type="predicted"/>
<dbReference type="AlphaFoldDB" id="F6D6K7"/>
<keyword evidence="1" id="KW-1133">Transmembrane helix</keyword>